<dbReference type="HOGENOM" id="CLU_1668221_0_0_0"/>
<dbReference type="KEGG" id="saci:Sinac_0991"/>
<accession>L0D9A3</accession>
<dbReference type="OrthoDB" id="1551443at2"/>
<evidence type="ECO:0000313" key="2">
    <source>
        <dbReference type="EMBL" id="AGA25393.1"/>
    </source>
</evidence>
<keyword evidence="3" id="KW-1185">Reference proteome</keyword>
<reference evidence="2 3" key="1">
    <citation type="submission" date="2012-02" db="EMBL/GenBank/DDBJ databases">
        <title>Complete sequence of chromosome of Singulisphaera acidiphila DSM 18658.</title>
        <authorList>
            <consortium name="US DOE Joint Genome Institute (JGI-PGF)"/>
            <person name="Lucas S."/>
            <person name="Copeland A."/>
            <person name="Lapidus A."/>
            <person name="Glavina del Rio T."/>
            <person name="Dalin E."/>
            <person name="Tice H."/>
            <person name="Bruce D."/>
            <person name="Goodwin L."/>
            <person name="Pitluck S."/>
            <person name="Peters L."/>
            <person name="Ovchinnikova G."/>
            <person name="Chertkov O."/>
            <person name="Kyrpides N."/>
            <person name="Mavromatis K."/>
            <person name="Ivanova N."/>
            <person name="Brettin T."/>
            <person name="Detter J.C."/>
            <person name="Han C."/>
            <person name="Larimer F."/>
            <person name="Land M."/>
            <person name="Hauser L."/>
            <person name="Markowitz V."/>
            <person name="Cheng J.-F."/>
            <person name="Hugenholtz P."/>
            <person name="Woyke T."/>
            <person name="Wu D."/>
            <person name="Tindall B."/>
            <person name="Pomrenke H."/>
            <person name="Brambilla E."/>
            <person name="Klenk H.-P."/>
            <person name="Eisen J.A."/>
        </authorList>
    </citation>
    <scope>NUCLEOTIDE SEQUENCE [LARGE SCALE GENOMIC DNA]</scope>
    <source>
        <strain evidence="3">ATCC BAA-1392 / DSM 18658 / VKM B-2454 / MOB10</strain>
    </source>
</reference>
<proteinExistence type="predicted"/>
<sequence length="158" mass="17464">MFDNRWDNWSGDFAESFAADQLDPRVRGCVSEILSHFGQSVRLIDRDFPDEVSSGTFATVLTEQMPRLALPEATRPLAPEVIAQFLEYLRETGRVGEAADWAAQIRVIARSYNERLKPGGGVKGVPIRRPADVSSASRNDPCPCGSGKKYKKCCMGRA</sequence>
<dbReference type="Pfam" id="PF02810">
    <property type="entry name" value="SEC-C"/>
    <property type="match status" value="1"/>
</dbReference>
<dbReference type="Proteomes" id="UP000010798">
    <property type="component" value="Chromosome"/>
</dbReference>
<protein>
    <submittedName>
        <fullName evidence="2">SEC-C motif domain protein</fullName>
    </submittedName>
</protein>
<dbReference type="InterPro" id="IPR004027">
    <property type="entry name" value="SEC_C_motif"/>
</dbReference>
<gene>
    <name evidence="2" type="ordered locus">Sinac_0991</name>
</gene>
<dbReference type="EMBL" id="CP003364">
    <property type="protein sequence ID" value="AGA25393.1"/>
    <property type="molecule type" value="Genomic_DNA"/>
</dbReference>
<dbReference type="AlphaFoldDB" id="L0D9A3"/>
<dbReference type="SUPFAM" id="SSF103642">
    <property type="entry name" value="Sec-C motif"/>
    <property type="match status" value="1"/>
</dbReference>
<dbReference type="Gene3D" id="3.10.450.50">
    <property type="match status" value="1"/>
</dbReference>
<evidence type="ECO:0000256" key="1">
    <source>
        <dbReference type="SAM" id="MobiDB-lite"/>
    </source>
</evidence>
<organism evidence="2 3">
    <name type="scientific">Singulisphaera acidiphila (strain ATCC BAA-1392 / DSM 18658 / VKM B-2454 / MOB10)</name>
    <dbReference type="NCBI Taxonomy" id="886293"/>
    <lineage>
        <taxon>Bacteria</taxon>
        <taxon>Pseudomonadati</taxon>
        <taxon>Planctomycetota</taxon>
        <taxon>Planctomycetia</taxon>
        <taxon>Isosphaerales</taxon>
        <taxon>Isosphaeraceae</taxon>
        <taxon>Singulisphaera</taxon>
    </lineage>
</organism>
<dbReference type="RefSeq" id="WP_015244570.1">
    <property type="nucleotide sequence ID" value="NC_019892.1"/>
</dbReference>
<dbReference type="eggNOG" id="COG3012">
    <property type="taxonomic scope" value="Bacteria"/>
</dbReference>
<name>L0D9A3_SINAD</name>
<evidence type="ECO:0000313" key="3">
    <source>
        <dbReference type="Proteomes" id="UP000010798"/>
    </source>
</evidence>
<feature type="region of interest" description="Disordered" evidence="1">
    <location>
        <begin position="119"/>
        <end position="148"/>
    </location>
</feature>